<evidence type="ECO:0000313" key="3">
    <source>
        <dbReference type="EMBL" id="HFN00878.1"/>
    </source>
</evidence>
<dbReference type="PROSITE" id="PS51781">
    <property type="entry name" value="SH3B"/>
    <property type="match status" value="1"/>
</dbReference>
<evidence type="ECO:0000259" key="2">
    <source>
        <dbReference type="PROSITE" id="PS51781"/>
    </source>
</evidence>
<dbReference type="EMBL" id="DSRU01000347">
    <property type="protein sequence ID" value="HFN00878.1"/>
    <property type="molecule type" value="Genomic_DNA"/>
</dbReference>
<feature type="domain" description="SH3b" evidence="2">
    <location>
        <begin position="102"/>
        <end position="169"/>
    </location>
</feature>
<organism evidence="3">
    <name type="scientific">Oscillatoriales cyanobacterium SpSt-418</name>
    <dbReference type="NCBI Taxonomy" id="2282169"/>
    <lineage>
        <taxon>Bacteria</taxon>
        <taxon>Bacillati</taxon>
        <taxon>Cyanobacteriota</taxon>
        <taxon>Cyanophyceae</taxon>
        <taxon>Oscillatoriophycideae</taxon>
        <taxon>Oscillatoriales</taxon>
    </lineage>
</organism>
<gene>
    <name evidence="3" type="ORF">ENR64_24605</name>
</gene>
<dbReference type="Pfam" id="PF08239">
    <property type="entry name" value="SH3_3"/>
    <property type="match status" value="1"/>
</dbReference>
<dbReference type="InterPro" id="IPR003646">
    <property type="entry name" value="SH3-like_bac-type"/>
</dbReference>
<sequence>MVLAWVKPMWSGLLKVFLGFFLAISIVAGGSYLLARQVIAQLTAPPPKPMFPNDNPAVRQAQKKIAKPSPSPKVVQAAPAAAKPAASPAASPSPSPSPQAEGYTGQVSLRRGLNLRTEPSRRASKIGIVTYNQKFTVLEESPDKQWVKVRLEATGKEGWVFATHTKRVD</sequence>
<evidence type="ECO:0000256" key="1">
    <source>
        <dbReference type="SAM" id="MobiDB-lite"/>
    </source>
</evidence>
<accession>A0A7C3PT66</accession>
<reference evidence="3" key="1">
    <citation type="journal article" date="2020" name="mSystems">
        <title>Genome- and Community-Level Interaction Insights into Carbon Utilization and Element Cycling Functions of Hydrothermarchaeota in Hydrothermal Sediment.</title>
        <authorList>
            <person name="Zhou Z."/>
            <person name="Liu Y."/>
            <person name="Xu W."/>
            <person name="Pan J."/>
            <person name="Luo Z.H."/>
            <person name="Li M."/>
        </authorList>
    </citation>
    <scope>NUCLEOTIDE SEQUENCE [LARGE SCALE GENOMIC DNA]</scope>
    <source>
        <strain evidence="3">SpSt-418</strain>
    </source>
</reference>
<dbReference type="SMART" id="SM00287">
    <property type="entry name" value="SH3b"/>
    <property type="match status" value="1"/>
</dbReference>
<protein>
    <submittedName>
        <fullName evidence="3">SH3 domain-containing protein</fullName>
    </submittedName>
</protein>
<proteinExistence type="predicted"/>
<comment type="caution">
    <text evidence="3">The sequence shown here is derived from an EMBL/GenBank/DDBJ whole genome shotgun (WGS) entry which is preliminary data.</text>
</comment>
<dbReference type="AlphaFoldDB" id="A0A7C3PT66"/>
<dbReference type="Gene3D" id="2.30.30.40">
    <property type="entry name" value="SH3 Domains"/>
    <property type="match status" value="1"/>
</dbReference>
<feature type="compositionally biased region" description="Low complexity" evidence="1">
    <location>
        <begin position="72"/>
        <end position="90"/>
    </location>
</feature>
<feature type="region of interest" description="Disordered" evidence="1">
    <location>
        <begin position="45"/>
        <end position="116"/>
    </location>
</feature>
<name>A0A7C3PT66_9CYAN</name>